<dbReference type="STRING" id="121845.A0A1S3D9B0"/>
<dbReference type="RefSeq" id="XP_026682798.1">
    <property type="nucleotide sequence ID" value="XM_026826997.1"/>
</dbReference>
<protein>
    <submittedName>
        <fullName evidence="3 4">Protein commissureless 2-like</fullName>
    </submittedName>
</protein>
<dbReference type="AlphaFoldDB" id="A0A1S3D9B0"/>
<feature type="transmembrane region" description="Helical" evidence="1">
    <location>
        <begin position="65"/>
        <end position="88"/>
    </location>
</feature>
<dbReference type="KEGG" id="dci:103513900"/>
<dbReference type="PaxDb" id="121845-A0A1S3D9B0"/>
<evidence type="ECO:0000313" key="2">
    <source>
        <dbReference type="Proteomes" id="UP000079169"/>
    </source>
</evidence>
<keyword evidence="1" id="KW-0812">Transmembrane</keyword>
<reference evidence="3 4" key="1">
    <citation type="submission" date="2025-04" db="UniProtKB">
        <authorList>
            <consortium name="RefSeq"/>
        </authorList>
    </citation>
    <scope>IDENTIFICATION</scope>
</reference>
<dbReference type="Proteomes" id="UP000079169">
    <property type="component" value="Unplaced"/>
</dbReference>
<keyword evidence="2" id="KW-1185">Reference proteome</keyword>
<evidence type="ECO:0000313" key="3">
    <source>
        <dbReference type="RefSeq" id="XP_008476975.1"/>
    </source>
</evidence>
<dbReference type="GO" id="GO:0007411">
    <property type="term" value="P:axon guidance"/>
    <property type="evidence" value="ECO:0007669"/>
    <property type="project" value="InterPro"/>
</dbReference>
<dbReference type="Pfam" id="PF15957">
    <property type="entry name" value="Comm"/>
    <property type="match status" value="1"/>
</dbReference>
<evidence type="ECO:0000256" key="1">
    <source>
        <dbReference type="SAM" id="Phobius"/>
    </source>
</evidence>
<dbReference type="InterPro" id="IPR031878">
    <property type="entry name" value="Commissureless"/>
</dbReference>
<keyword evidence="1" id="KW-1133">Transmembrane helix</keyword>
<dbReference type="GeneID" id="103513900"/>
<organism evidence="2 3">
    <name type="scientific">Diaphorina citri</name>
    <name type="common">Asian citrus psyllid</name>
    <dbReference type="NCBI Taxonomy" id="121845"/>
    <lineage>
        <taxon>Eukaryota</taxon>
        <taxon>Metazoa</taxon>
        <taxon>Ecdysozoa</taxon>
        <taxon>Arthropoda</taxon>
        <taxon>Hexapoda</taxon>
        <taxon>Insecta</taxon>
        <taxon>Pterygota</taxon>
        <taxon>Neoptera</taxon>
        <taxon>Paraneoptera</taxon>
        <taxon>Hemiptera</taxon>
        <taxon>Sternorrhyncha</taxon>
        <taxon>Psylloidea</taxon>
        <taxon>Psyllidae</taxon>
        <taxon>Diaphorininae</taxon>
        <taxon>Diaphorina</taxon>
    </lineage>
</organism>
<accession>A0A1S3D9B0</accession>
<gene>
    <name evidence="3 4" type="primary">LOC103513900</name>
</gene>
<evidence type="ECO:0000313" key="4">
    <source>
        <dbReference type="RefSeq" id="XP_026682798.1"/>
    </source>
</evidence>
<keyword evidence="1" id="KW-0472">Membrane</keyword>
<name>A0A1S3D9B0_DIACI</name>
<sequence>MPPVDDLITTTEMAFIERTLVLNETTLLEISKHHSVILDISNDNRTIIMNEVELESMEEHLVNEVYIVIALTLMVFSSITCVCMCLLYHKYQQWHQHVLESRPPTAAPIPSPDTDSLPSYTIVTGLPSYEEALEQLRQMRLVRKSSVPVMKYSGAAPNDEVDRPGLVFTRLSIGDLVKFHKQEKCKFLC</sequence>
<dbReference type="RefSeq" id="XP_008476975.1">
    <property type="nucleotide sequence ID" value="XM_008478753.3"/>
</dbReference>
<proteinExistence type="predicted"/>